<evidence type="ECO:0000313" key="2">
    <source>
        <dbReference type="EMBL" id="KAH0569086.1"/>
    </source>
</evidence>
<proteinExistence type="predicted"/>
<sequence length="125" mass="14458">MYHKTKLFPHLVFHHTNAVYTDDRTPDVYTKPRTARDKGVCRVYERFSTNYSGFLSSSSFHGPLSSPQNQPPLSQNHSPKSWSKRENHDNIKLLKGIKSNLPFKNPERVTTKTPFSSQVRPRSED</sequence>
<dbReference type="EMBL" id="JAHXZJ010000001">
    <property type="protein sequence ID" value="KAH0569086.1"/>
    <property type="molecule type" value="Genomic_DNA"/>
</dbReference>
<dbReference type="AlphaFoldDB" id="A0AAV7J816"/>
<feature type="region of interest" description="Disordered" evidence="1">
    <location>
        <begin position="58"/>
        <end position="125"/>
    </location>
</feature>
<name>A0AAV7J816_COTGL</name>
<reference evidence="2 3" key="1">
    <citation type="journal article" date="2021" name="J. Hered.">
        <title>A chromosome-level genome assembly of the parasitoid wasp, Cotesia glomerata (Hymenoptera: Braconidae).</title>
        <authorList>
            <person name="Pinto B.J."/>
            <person name="Weis J.J."/>
            <person name="Gamble T."/>
            <person name="Ode P.J."/>
            <person name="Paul R."/>
            <person name="Zaspel J.M."/>
        </authorList>
    </citation>
    <scope>NUCLEOTIDE SEQUENCE [LARGE SCALE GENOMIC DNA]</scope>
    <source>
        <strain evidence="2">CgM1</strain>
    </source>
</reference>
<comment type="caution">
    <text evidence="2">The sequence shown here is derived from an EMBL/GenBank/DDBJ whole genome shotgun (WGS) entry which is preliminary data.</text>
</comment>
<organism evidence="2 3">
    <name type="scientific">Cotesia glomerata</name>
    <name type="common">Lepidopteran parasitic wasp</name>
    <name type="synonym">Apanteles glomeratus</name>
    <dbReference type="NCBI Taxonomy" id="32391"/>
    <lineage>
        <taxon>Eukaryota</taxon>
        <taxon>Metazoa</taxon>
        <taxon>Ecdysozoa</taxon>
        <taxon>Arthropoda</taxon>
        <taxon>Hexapoda</taxon>
        <taxon>Insecta</taxon>
        <taxon>Pterygota</taxon>
        <taxon>Neoptera</taxon>
        <taxon>Endopterygota</taxon>
        <taxon>Hymenoptera</taxon>
        <taxon>Apocrita</taxon>
        <taxon>Ichneumonoidea</taxon>
        <taxon>Braconidae</taxon>
        <taxon>Microgastrinae</taxon>
        <taxon>Cotesia</taxon>
    </lineage>
</organism>
<evidence type="ECO:0000313" key="3">
    <source>
        <dbReference type="Proteomes" id="UP000826195"/>
    </source>
</evidence>
<evidence type="ECO:0000256" key="1">
    <source>
        <dbReference type="SAM" id="MobiDB-lite"/>
    </source>
</evidence>
<accession>A0AAV7J816</accession>
<gene>
    <name evidence="2" type="ORF">KQX54_021794</name>
</gene>
<feature type="compositionally biased region" description="Low complexity" evidence="1">
    <location>
        <begin position="58"/>
        <end position="79"/>
    </location>
</feature>
<dbReference type="Proteomes" id="UP000826195">
    <property type="component" value="Unassembled WGS sequence"/>
</dbReference>
<keyword evidence="3" id="KW-1185">Reference proteome</keyword>
<protein>
    <submittedName>
        <fullName evidence="2">Uncharacterized protein</fullName>
    </submittedName>
</protein>
<feature type="compositionally biased region" description="Basic and acidic residues" evidence="1">
    <location>
        <begin position="83"/>
        <end position="92"/>
    </location>
</feature>
<feature type="compositionally biased region" description="Polar residues" evidence="1">
    <location>
        <begin position="111"/>
        <end position="125"/>
    </location>
</feature>